<evidence type="ECO:0000313" key="1">
    <source>
        <dbReference type="EMBL" id="VDD56259.1"/>
    </source>
</evidence>
<protein>
    <submittedName>
        <fullName evidence="1">Uncharacterized protein</fullName>
    </submittedName>
</protein>
<gene>
    <name evidence="1" type="ORF">BOLC8T49488H</name>
</gene>
<sequence>MYRLCWRNLRLSWTQVMSLSHKLFPFTRSKPSTYDLRRFSFALWYTAFIAKRWSRWAQWDEKHHRWPKRELQFSSSKNRDQPIIFLASSVKKNMNSWIIHFEPGVSDSGTFVNTPKD</sequence>
<reference evidence="1" key="1">
    <citation type="submission" date="2018-11" db="EMBL/GenBank/DDBJ databases">
        <authorList>
            <consortium name="Genoscope - CEA"/>
            <person name="William W."/>
        </authorList>
    </citation>
    <scope>NUCLEOTIDE SEQUENCE</scope>
</reference>
<accession>A0A3P6GRE3</accession>
<dbReference type="EMBL" id="LR031879">
    <property type="protein sequence ID" value="VDD56259.1"/>
    <property type="molecule type" value="Genomic_DNA"/>
</dbReference>
<proteinExistence type="predicted"/>
<name>A0A3P6GRE3_BRAOL</name>
<organism evidence="1">
    <name type="scientific">Brassica oleracea</name>
    <name type="common">Wild cabbage</name>
    <dbReference type="NCBI Taxonomy" id="3712"/>
    <lineage>
        <taxon>Eukaryota</taxon>
        <taxon>Viridiplantae</taxon>
        <taxon>Streptophyta</taxon>
        <taxon>Embryophyta</taxon>
        <taxon>Tracheophyta</taxon>
        <taxon>Spermatophyta</taxon>
        <taxon>Magnoliopsida</taxon>
        <taxon>eudicotyledons</taxon>
        <taxon>Gunneridae</taxon>
        <taxon>Pentapetalae</taxon>
        <taxon>rosids</taxon>
        <taxon>malvids</taxon>
        <taxon>Brassicales</taxon>
        <taxon>Brassicaceae</taxon>
        <taxon>Brassiceae</taxon>
        <taxon>Brassica</taxon>
    </lineage>
</organism>
<dbReference type="AlphaFoldDB" id="A0A3P6GRE3"/>